<organism evidence="2 3">
    <name type="scientific">Pleurodeles waltl</name>
    <name type="common">Iberian ribbed newt</name>
    <dbReference type="NCBI Taxonomy" id="8319"/>
    <lineage>
        <taxon>Eukaryota</taxon>
        <taxon>Metazoa</taxon>
        <taxon>Chordata</taxon>
        <taxon>Craniata</taxon>
        <taxon>Vertebrata</taxon>
        <taxon>Euteleostomi</taxon>
        <taxon>Amphibia</taxon>
        <taxon>Batrachia</taxon>
        <taxon>Caudata</taxon>
        <taxon>Salamandroidea</taxon>
        <taxon>Salamandridae</taxon>
        <taxon>Pleurodelinae</taxon>
        <taxon>Pleurodeles</taxon>
    </lineage>
</organism>
<sequence>MLQKQPVGGERKGETRGGLGPLRSPSLLGPTALLPTRSHADPTLCDQCRGRLEPKDQAEGWRCRLQHQTRVGRRMSGSGRAAGLAGPRNALLTPTSCGDKPQRYHEDLIVSRRGLVGPLGDKGPAALSAE</sequence>
<keyword evidence="3" id="KW-1185">Reference proteome</keyword>
<evidence type="ECO:0000256" key="1">
    <source>
        <dbReference type="SAM" id="MobiDB-lite"/>
    </source>
</evidence>
<reference evidence="2" key="1">
    <citation type="journal article" date="2022" name="bioRxiv">
        <title>Sequencing and chromosome-scale assembly of the giantPleurodeles waltlgenome.</title>
        <authorList>
            <person name="Brown T."/>
            <person name="Elewa A."/>
            <person name="Iarovenko S."/>
            <person name="Subramanian E."/>
            <person name="Araus A.J."/>
            <person name="Petzold A."/>
            <person name="Susuki M."/>
            <person name="Suzuki K.-i.T."/>
            <person name="Hayashi T."/>
            <person name="Toyoda A."/>
            <person name="Oliveira C."/>
            <person name="Osipova E."/>
            <person name="Leigh N.D."/>
            <person name="Simon A."/>
            <person name="Yun M.H."/>
        </authorList>
    </citation>
    <scope>NUCLEOTIDE SEQUENCE</scope>
    <source>
        <strain evidence="2">20211129_DDA</strain>
        <tissue evidence="2">Liver</tissue>
    </source>
</reference>
<name>A0AAV7MD28_PLEWA</name>
<protein>
    <submittedName>
        <fullName evidence="2">Uncharacterized protein</fullName>
    </submittedName>
</protein>
<comment type="caution">
    <text evidence="2">The sequence shown here is derived from an EMBL/GenBank/DDBJ whole genome shotgun (WGS) entry which is preliminary data.</text>
</comment>
<gene>
    <name evidence="2" type="ORF">NDU88_006084</name>
</gene>
<feature type="region of interest" description="Disordered" evidence="1">
    <location>
        <begin position="1"/>
        <end position="43"/>
    </location>
</feature>
<dbReference type="AlphaFoldDB" id="A0AAV7MD28"/>
<feature type="region of interest" description="Disordered" evidence="1">
    <location>
        <begin position="111"/>
        <end position="130"/>
    </location>
</feature>
<feature type="region of interest" description="Disordered" evidence="1">
    <location>
        <begin position="70"/>
        <end position="104"/>
    </location>
</feature>
<feature type="compositionally biased region" description="Low complexity" evidence="1">
    <location>
        <begin position="21"/>
        <end position="30"/>
    </location>
</feature>
<proteinExistence type="predicted"/>
<dbReference type="Proteomes" id="UP001066276">
    <property type="component" value="Chromosome 10"/>
</dbReference>
<evidence type="ECO:0000313" key="2">
    <source>
        <dbReference type="EMBL" id="KAJ1101009.1"/>
    </source>
</evidence>
<evidence type="ECO:0000313" key="3">
    <source>
        <dbReference type="Proteomes" id="UP001066276"/>
    </source>
</evidence>
<dbReference type="EMBL" id="JANPWB010000014">
    <property type="protein sequence ID" value="KAJ1101009.1"/>
    <property type="molecule type" value="Genomic_DNA"/>
</dbReference>
<feature type="compositionally biased region" description="Low complexity" evidence="1">
    <location>
        <begin position="74"/>
        <end position="88"/>
    </location>
</feature>
<accession>A0AAV7MD28</accession>